<dbReference type="Proteomes" id="UP001220256">
    <property type="component" value="Unassembled WGS sequence"/>
</dbReference>
<keyword evidence="2" id="KW-1185">Reference proteome</keyword>
<evidence type="ECO:0000313" key="1">
    <source>
        <dbReference type="EMBL" id="KAJ5269201.1"/>
    </source>
</evidence>
<sequence>MHDYISPKPYKCPYTTLPVIISKVPRLQAYCYLWHVETTAVATDSNVDWPGRCQEPPEAQYRNVIHHNCVADYMKGACAWKPLANAKSFRSSLFCSSTFCTTYCVTTLHAPQDHGIPPLAYSVEVGERGLRPTVMEVESNHARSFLDRMIPPNEAMTEH</sequence>
<organism evidence="1 2">
    <name type="scientific">Penicillium chrysogenum</name>
    <name type="common">Penicillium notatum</name>
    <dbReference type="NCBI Taxonomy" id="5076"/>
    <lineage>
        <taxon>Eukaryota</taxon>
        <taxon>Fungi</taxon>
        <taxon>Dikarya</taxon>
        <taxon>Ascomycota</taxon>
        <taxon>Pezizomycotina</taxon>
        <taxon>Eurotiomycetes</taxon>
        <taxon>Eurotiomycetidae</taxon>
        <taxon>Eurotiales</taxon>
        <taxon>Aspergillaceae</taxon>
        <taxon>Penicillium</taxon>
        <taxon>Penicillium chrysogenum species complex</taxon>
    </lineage>
</organism>
<reference evidence="1 2" key="1">
    <citation type="journal article" date="2023" name="IMA Fungus">
        <title>Comparative genomic study of the Penicillium genus elucidates a diverse pangenome and 15 lateral gene transfer events.</title>
        <authorList>
            <person name="Petersen C."/>
            <person name="Sorensen T."/>
            <person name="Nielsen M.R."/>
            <person name="Sondergaard T.E."/>
            <person name="Sorensen J.L."/>
            <person name="Fitzpatrick D.A."/>
            <person name="Frisvad J.C."/>
            <person name="Nielsen K.L."/>
        </authorList>
    </citation>
    <scope>NUCLEOTIDE SEQUENCE [LARGE SCALE GENOMIC DNA]</scope>
    <source>
        <strain evidence="1 2">IBT 3361</strain>
    </source>
</reference>
<name>A0ABQ8WJG4_PENCH</name>
<accession>A0ABQ8WJG4</accession>
<dbReference type="EMBL" id="JAPVEB010000003">
    <property type="protein sequence ID" value="KAJ5269201.1"/>
    <property type="molecule type" value="Genomic_DNA"/>
</dbReference>
<gene>
    <name evidence="1" type="ORF">N7505_004959</name>
</gene>
<protein>
    <submittedName>
        <fullName evidence="1">Uncharacterized protein</fullName>
    </submittedName>
</protein>
<comment type="caution">
    <text evidence="1">The sequence shown here is derived from an EMBL/GenBank/DDBJ whole genome shotgun (WGS) entry which is preliminary data.</text>
</comment>
<proteinExistence type="predicted"/>
<evidence type="ECO:0000313" key="2">
    <source>
        <dbReference type="Proteomes" id="UP001220256"/>
    </source>
</evidence>